<dbReference type="InterPro" id="IPR011005">
    <property type="entry name" value="Dihydropteroate_synth-like_sf"/>
</dbReference>
<dbReference type="Gene3D" id="3.20.20.20">
    <property type="entry name" value="Dihydropteroate synthase-like"/>
    <property type="match status" value="1"/>
</dbReference>
<protein>
    <recommendedName>
        <fullName evidence="1">Acetyl-CoA decarbonylase/synthase complex subunit delta</fullName>
        <shortName evidence="1">ACDS complex subunit delta</shortName>
    </recommendedName>
    <alternativeName>
        <fullName evidence="1">Corrinoid/iron-sulfur component small subunit</fullName>
    </alternativeName>
</protein>
<dbReference type="GeneID" id="10669446"/>
<dbReference type="NCBIfam" id="NF003378">
    <property type="entry name" value="PRK04452.1-4"/>
    <property type="match status" value="1"/>
</dbReference>
<comment type="similarity">
    <text evidence="1">Belongs to the CdhD family.</text>
</comment>
<dbReference type="InterPro" id="IPR051069">
    <property type="entry name" value="ACDS_complex_subunit"/>
</dbReference>
<dbReference type="Proteomes" id="UP000009231">
    <property type="component" value="Chromosome"/>
</dbReference>
<proteinExistence type="inferred from homology"/>
<name>F6D6B8_METPW</name>
<dbReference type="KEGG" id="mew:MSWAN_1930"/>
<dbReference type="EMBL" id="CP002772">
    <property type="protein sequence ID" value="AEG18939.1"/>
    <property type="molecule type" value="Genomic_DNA"/>
</dbReference>
<sequence>MDKMTQLLKLLEKTDSIEINEFRMDFEELELQLMPAVQRAVQQVAQKQATVAKDMGIKLPPSAPFAPPIHDYKGEVAEVQLGAGTRKPVFLGGQKALYRFEEPQPNAPVVTFDVFDIPMPGLPKPIREHFSDVMEHPGEWAKKAVKEFGANMVTIHLIGTGPKVMDKTPRQAAQDIEEVLQAVKVPLVIGGSGDPKKDPIVLEAAAEAAEGERCLLASANLDLDYKRVAKAAVDYNHAVLSWAITDINMQKSLNKYLMKEGLTQKDIVMDPTTCALGYGIEFSIDVVTRTRLAALRGDTDLQMPMSSGTTNAWGSREAWMKKDEWGPTAYRGPIWEIVTGLTMMLCGVDIFMMLHPSSVNMLKQIGETFTKEYMTTDVPDISGWITELE</sequence>
<evidence type="ECO:0000256" key="1">
    <source>
        <dbReference type="HAMAP-Rule" id="MF_01135"/>
    </source>
</evidence>
<evidence type="ECO:0000313" key="4">
    <source>
        <dbReference type="Proteomes" id="UP000009231"/>
    </source>
</evidence>
<dbReference type="AlphaFoldDB" id="F6D6B8"/>
<dbReference type="OrthoDB" id="67748at2157"/>
<dbReference type="PANTHER" id="PTHR36214:SF5">
    <property type="entry name" value="ACETYL-COA DECARBONYLASE_SYNTHASE COMPLEX SUBUNIT DELTA"/>
    <property type="match status" value="1"/>
</dbReference>
<evidence type="ECO:0000313" key="3">
    <source>
        <dbReference type="EMBL" id="AEG18939.1"/>
    </source>
</evidence>
<keyword evidence="4" id="KW-1185">Reference proteome</keyword>
<dbReference type="SUPFAM" id="SSF51717">
    <property type="entry name" value="Dihydropteroate synthetase-like"/>
    <property type="match status" value="1"/>
</dbReference>
<gene>
    <name evidence="1" type="primary">cdhD</name>
    <name evidence="3" type="ordered locus">MSWAN_1930</name>
</gene>
<dbReference type="HAMAP" id="MF_01135">
    <property type="entry name" value="CdhD"/>
    <property type="match status" value="1"/>
</dbReference>
<dbReference type="InterPro" id="IPR004486">
    <property type="entry name" value="CO_DH/Ac-CoA_synth_dsu"/>
</dbReference>
<evidence type="ECO:0000259" key="2">
    <source>
        <dbReference type="Pfam" id="PF03599"/>
    </source>
</evidence>
<dbReference type="Pfam" id="PF03599">
    <property type="entry name" value="CdhD"/>
    <property type="match status" value="1"/>
</dbReference>
<dbReference type="GO" id="GO:0006730">
    <property type="term" value="P:one-carbon metabolic process"/>
    <property type="evidence" value="ECO:0007669"/>
    <property type="project" value="InterPro"/>
</dbReference>
<comment type="subunit">
    <text evidence="1">Heterodimer of delta and gamma chains. The ACDS complex is made up of alpha, epsilon, beta, gamma and delta chains with a probable stoichiometry of (alpha(2)epsilon(2))(4)-beta(8)-(gamma(1)delta(1))(8).</text>
</comment>
<feature type="domain" description="CO dehydrogenase/acetyl-CoA synthase delta subunit TIM barrel" evidence="2">
    <location>
        <begin position="78"/>
        <end position="320"/>
    </location>
</feature>
<comment type="function">
    <text evidence="1">Part of a complex that catalyzes the reversible cleavage of acetyl-CoA, allowing autotrophic growth from CO(2). Probably maintains the overall quaternary structure of the ACDS complex.</text>
</comment>
<reference evidence="3 4" key="1">
    <citation type="journal article" date="2014" name="Int. J. Syst. Evol. Microbiol.">
        <title>Methanobacterium paludis sp. nov. and a novel strain of Methanobacterium lacus isolated from northern peatlands.</title>
        <authorList>
            <person name="Cadillo-Quiroz H."/>
            <person name="Brauer S.L."/>
            <person name="Goodson N."/>
            <person name="Yavitt J.B."/>
            <person name="Zinder S.H."/>
        </authorList>
    </citation>
    <scope>NUCLEOTIDE SEQUENCE [LARGE SCALE GENOMIC DNA]</scope>
    <source>
        <strain evidence="4">DSM 25820 / JCM 18151 / SWAN1</strain>
    </source>
</reference>
<accession>F6D6B8</accession>
<dbReference type="RefSeq" id="WP_013826438.1">
    <property type="nucleotide sequence ID" value="NC_015574.1"/>
</dbReference>
<dbReference type="STRING" id="868131.MSWAN_1930"/>
<dbReference type="InterPro" id="IPR016041">
    <property type="entry name" value="Ac-CoA_synth_d_su_TIM-brl"/>
</dbReference>
<dbReference type="eggNOG" id="arCOG01980">
    <property type="taxonomic scope" value="Archaea"/>
</dbReference>
<dbReference type="HOGENOM" id="CLU_040403_0_0_2"/>
<dbReference type="NCBIfam" id="TIGR00381">
    <property type="entry name" value="cdhD"/>
    <property type="match status" value="1"/>
</dbReference>
<dbReference type="PANTHER" id="PTHR36214">
    <property type="match status" value="1"/>
</dbReference>
<organism evidence="3 4">
    <name type="scientific">Methanobacterium paludis (strain DSM 25820 / JCM 18151 / SWAN1)</name>
    <dbReference type="NCBI Taxonomy" id="868131"/>
    <lineage>
        <taxon>Archaea</taxon>
        <taxon>Methanobacteriati</taxon>
        <taxon>Methanobacteriota</taxon>
        <taxon>Methanomada group</taxon>
        <taxon>Methanobacteria</taxon>
        <taxon>Methanobacteriales</taxon>
        <taxon>Methanobacteriaceae</taxon>
        <taxon>Methanobacterium</taxon>
    </lineage>
</organism>